<proteinExistence type="predicted"/>
<accession>A0A6J4K8T8</accession>
<gene>
    <name evidence="1" type="ORF">AVDCRST_MAG89-303</name>
</gene>
<dbReference type="AlphaFoldDB" id="A0A6J4K8T8"/>
<evidence type="ECO:0000313" key="1">
    <source>
        <dbReference type="EMBL" id="CAA9298809.1"/>
    </source>
</evidence>
<dbReference type="EMBL" id="CADCTV010000073">
    <property type="protein sequence ID" value="CAA9298809.1"/>
    <property type="molecule type" value="Genomic_DNA"/>
</dbReference>
<protein>
    <submittedName>
        <fullName evidence="1">Uncharacterized protein</fullName>
    </submittedName>
</protein>
<sequence length="293" mass="31636">MVRALSESGLELPLVEVARLGYRREPVPGELLTRLLGALRDYGLRANRFTRPGRLVAEALGVTALEHADTWSLLIAAENRAQEAFSFAERVRFATQHLPAFSELLGQGGIPALDALRRGDEAGGQALLVVQVIEAPRRFSTPARLATLLDSLDLLYGACATLHGAQPNGLSVVGCDSGSDKTFELMGAAPVIAAVRDLIVSVWDRVVFFRALPAAQRYRQAAESLPVLDLVRERLEAGEMAPEQAELLRRRIVEGTGKFLVSGATIPELQERAYANPRTLMAPAPKLLSAPTG</sequence>
<name>A0A6J4K8T8_9BACT</name>
<reference evidence="1" key="1">
    <citation type="submission" date="2020-02" db="EMBL/GenBank/DDBJ databases">
        <authorList>
            <person name="Meier V. D."/>
        </authorList>
    </citation>
    <scope>NUCLEOTIDE SEQUENCE</scope>
    <source>
        <strain evidence="1">AVDCRST_MAG89</strain>
    </source>
</reference>
<organism evidence="1">
    <name type="scientific">uncultured Gemmatimonadota bacterium</name>
    <dbReference type="NCBI Taxonomy" id="203437"/>
    <lineage>
        <taxon>Bacteria</taxon>
        <taxon>Pseudomonadati</taxon>
        <taxon>Gemmatimonadota</taxon>
        <taxon>environmental samples</taxon>
    </lineage>
</organism>